<dbReference type="Pfam" id="PF01425">
    <property type="entry name" value="Amidase"/>
    <property type="match status" value="1"/>
</dbReference>
<keyword evidence="4" id="KW-1185">Reference proteome</keyword>
<dbReference type="GO" id="GO:0004039">
    <property type="term" value="F:allophanate hydrolase activity"/>
    <property type="evidence" value="ECO:0007669"/>
    <property type="project" value="UniProtKB-EC"/>
</dbReference>
<dbReference type="Pfam" id="PF21986">
    <property type="entry name" value="AH_C"/>
    <property type="match status" value="1"/>
</dbReference>
<dbReference type="InterPro" id="IPR053844">
    <property type="entry name" value="AH_C"/>
</dbReference>
<accession>A0A7X6KWJ2</accession>
<dbReference type="Gene3D" id="3.90.1300.10">
    <property type="entry name" value="Amidase signature (AS) domain"/>
    <property type="match status" value="1"/>
</dbReference>
<evidence type="ECO:0000313" key="4">
    <source>
        <dbReference type="Proteomes" id="UP000581206"/>
    </source>
</evidence>
<evidence type="ECO:0000259" key="1">
    <source>
        <dbReference type="Pfam" id="PF01425"/>
    </source>
</evidence>
<dbReference type="Proteomes" id="UP000581206">
    <property type="component" value="Unassembled WGS sequence"/>
</dbReference>
<keyword evidence="3" id="KW-0378">Hydrolase</keyword>
<evidence type="ECO:0000259" key="2">
    <source>
        <dbReference type="Pfam" id="PF21986"/>
    </source>
</evidence>
<proteinExistence type="predicted"/>
<dbReference type="RefSeq" id="WP_168630609.1">
    <property type="nucleotide sequence ID" value="NZ_BONL01000006.1"/>
</dbReference>
<dbReference type="SUPFAM" id="SSF75304">
    <property type="entry name" value="Amidase signature (AS) enzymes"/>
    <property type="match status" value="1"/>
</dbReference>
<sequence length="576" mass="58612">MTALDRVARAFDALAAAGRPEVWTLVRPRAEVEADARAVDRRVAGGATLPLAGTVLAVKDNIDVAGLPTTAAHPARRDPAARSATVVELLRAAGAVVLGKTNLDQFATGLTGSRSPYGAVASAVDPERVSGGSSSGSAAAVALGIVDLALATDTAGSGRVPAAFNRIVGIKPTLGLVPKDGVVPACASYDCVTVLAGDLALARRALAVMIAASAADPSSRSWPADVRLAAPPAPVVAVPRPADLAVVHPAVRDAVARAVQTLARRGVTLREIDLTAFLAAARLLYDGGLVAERYAAYGPYLADHPEGADPTVARIAAAAGTVTAAQYLHDRDQVARLRSTALAELDGCDALVLPTAPEHPTLAEVAADPVGTNARLGVFTNFVNLFDLCGVAVPLGPTGHGEAGLSVLARAFDDQVALDLAALLTEDERPADAPVAEPVVPTGVPVLVFGAHLRGQPLHHDLTRLGARWVGPVGTAPDYRMLALAGRPLVYAVAPGTGGELAGEEWLLTPHALGQILLSIPAPLGLGRVRTSDGRELIGFLGQPGAVPPPDHPGGPIDVTHLGGWRTAIAAGAVPA</sequence>
<dbReference type="NCBIfam" id="NF006043">
    <property type="entry name" value="PRK08186.1"/>
    <property type="match status" value="1"/>
</dbReference>
<dbReference type="AlphaFoldDB" id="A0A7X6KWJ2"/>
<evidence type="ECO:0000313" key="3">
    <source>
        <dbReference type="EMBL" id="NKY23478.1"/>
    </source>
</evidence>
<dbReference type="Gene3D" id="3.10.490.10">
    <property type="entry name" value="Gamma-glutamyl cyclotransferase-like"/>
    <property type="match status" value="1"/>
</dbReference>
<dbReference type="EMBL" id="JAAXOX010000006">
    <property type="protein sequence ID" value="NKY23478.1"/>
    <property type="molecule type" value="Genomic_DNA"/>
</dbReference>
<dbReference type="InterPro" id="IPR014085">
    <property type="entry name" value="Allophanate_hydrolase"/>
</dbReference>
<dbReference type="PANTHER" id="PTHR11895">
    <property type="entry name" value="TRANSAMIDASE"/>
    <property type="match status" value="1"/>
</dbReference>
<organism evidence="3 4">
    <name type="scientific">Cellulomonas denverensis</name>
    <dbReference type="NCBI Taxonomy" id="264297"/>
    <lineage>
        <taxon>Bacteria</taxon>
        <taxon>Bacillati</taxon>
        <taxon>Actinomycetota</taxon>
        <taxon>Actinomycetes</taxon>
        <taxon>Micrococcales</taxon>
        <taxon>Cellulomonadaceae</taxon>
        <taxon>Cellulomonas</taxon>
    </lineage>
</organism>
<dbReference type="NCBIfam" id="TIGR02713">
    <property type="entry name" value="allophanate_hyd"/>
    <property type="match status" value="1"/>
</dbReference>
<feature type="domain" description="Allophanate hydrolase C-terminal" evidence="2">
    <location>
        <begin position="445"/>
        <end position="569"/>
    </location>
</feature>
<dbReference type="InterPro" id="IPR036928">
    <property type="entry name" value="AS_sf"/>
</dbReference>
<protein>
    <submittedName>
        <fullName evidence="3">Allophanate hydrolase</fullName>
        <ecNumber evidence="3">3.5.1.54</ecNumber>
    </submittedName>
</protein>
<dbReference type="EC" id="3.5.1.54" evidence="3"/>
<reference evidence="3 4" key="1">
    <citation type="submission" date="2020-04" db="EMBL/GenBank/DDBJ databases">
        <title>MicrobeNet Type strains.</title>
        <authorList>
            <person name="Nicholson A.C."/>
        </authorList>
    </citation>
    <scope>NUCLEOTIDE SEQUENCE [LARGE SCALE GENOMIC DNA]</scope>
    <source>
        <strain evidence="3 4">ATCC BAA-788</strain>
    </source>
</reference>
<dbReference type="Gene3D" id="1.20.58.1700">
    <property type="match status" value="1"/>
</dbReference>
<dbReference type="InterPro" id="IPR023631">
    <property type="entry name" value="Amidase_dom"/>
</dbReference>
<dbReference type="InterPro" id="IPR000120">
    <property type="entry name" value="Amidase"/>
</dbReference>
<feature type="domain" description="Amidase" evidence="1">
    <location>
        <begin position="28"/>
        <end position="415"/>
    </location>
</feature>
<gene>
    <name evidence="3" type="primary">atzF</name>
    <name evidence="3" type="ORF">HGA03_12470</name>
</gene>
<comment type="caution">
    <text evidence="3">The sequence shown here is derived from an EMBL/GenBank/DDBJ whole genome shotgun (WGS) entry which is preliminary data.</text>
</comment>
<dbReference type="PANTHER" id="PTHR11895:SF169">
    <property type="entry name" value="GLUTAMYL-TRNA(GLN) AMIDOTRANSFERASE"/>
    <property type="match status" value="1"/>
</dbReference>
<name>A0A7X6KWJ2_9CELL</name>